<dbReference type="SUPFAM" id="SSF56300">
    <property type="entry name" value="Metallo-dependent phosphatases"/>
    <property type="match status" value="1"/>
</dbReference>
<dbReference type="AlphaFoldDB" id="A0A819R4F0"/>
<feature type="domain" description="Calcineurin-like phosphoesterase" evidence="2">
    <location>
        <begin position="742"/>
        <end position="940"/>
    </location>
</feature>
<sequence length="979" mass="112973">MAYNLAVRCLHQTDNVSVYPHMSVKEIMERIRLQFNIIEDLFEVQVYDERFKRYIDFDDEYAEELRQIAPRTYKNTFTAEILFEEIGEITNVSALNDVPSPSYVQTDSPGCISVMEDIRSNTPTIDSKLCIFSSSFNKARSTMINYLNALSHVTFVRDVASYYRNQVTRINQYSTLIQGVKTNLDDASTCILPEIKFPSSFLRQDQFTFVIAVVTEERAEEQVTWRLDTSANLLRDDIQIDTQSCNPLYLTINRSTLENDDIFKLSLRMCTIDQNRDVTVGSIFYTLGLCDVQKLHSANHLPDTPRLACVMVNSNGNIQWDTFGLSDFMHSASHIKGKIETLDPITTDWRNQLDIPDVRESISTDETTCSLFKKYVRSIEEMTFAWFGSNWSEMHDSIVKLNQNVSPVLKFDKVDSFVEFLIRASNRKVVLIISSYPTETVISSLHSFPQLHSIYIFGTQYNNIEESIKKWEKVIGIYRDIEEICRTVQKTIQGYGHDLIPLNIAHASLNTDLDACNSLSKYRQIIQEVLLSFGRNEQIKQNFINSVRIPYTSNNPILHQIDDFQRDYLRSPSVWWYTKESYIYSLLNAALKTQSIDALFMMRRFISDLHNRFNRLQFFTSYDDHSLFVEDCIEPFGALSNDFIQKVEQHQIKSNKASIETGSIYDFYQQIQRLHLTTHQPVQTTLYRGQAMLVWEFEKLKQNVGSFVSMNSFLSASIDRNVASLYAESAQNMASNAAKTTRIVCISDTHSRYGFTLPAGDILVHAGDFSMTGEQSEIESFITCLKSLTQYRLKIFIAGNHDMTLQPAFYEKHWERWHRGRKQNYELINRLVRDPSLMTNYGIIYLEDQEFVDKVTGLKFYGSPYQPEYHNWAFNLPINSIEIKNAWSRIPKDVDILLTHGPPTNILDENTAGIRVGCAQLLARVIAIKPRLHVFGHIHEAYGRIDQGLTTFVNASTCNQRYEPVQPPIVVDIEMKVSR</sequence>
<protein>
    <recommendedName>
        <fullName evidence="2">Calcineurin-like phosphoesterase domain-containing protein</fullName>
    </recommendedName>
</protein>
<dbReference type="InterPro" id="IPR051693">
    <property type="entry name" value="UPF0046_metallophosphoest"/>
</dbReference>
<gene>
    <name evidence="3" type="ORF">OXD698_LOCUS31972</name>
</gene>
<dbReference type="Pfam" id="PF00149">
    <property type="entry name" value="Metallophos"/>
    <property type="match status" value="1"/>
</dbReference>
<dbReference type="CDD" id="cd07379">
    <property type="entry name" value="MPP_239FB"/>
    <property type="match status" value="1"/>
</dbReference>
<comment type="caution">
    <text evidence="3">The sequence shown here is derived from an EMBL/GenBank/DDBJ whole genome shotgun (WGS) entry which is preliminary data.</text>
</comment>
<name>A0A819R4F0_9BILA</name>
<accession>A0A819R4F0</accession>
<organism evidence="3 4">
    <name type="scientific">Adineta steineri</name>
    <dbReference type="NCBI Taxonomy" id="433720"/>
    <lineage>
        <taxon>Eukaryota</taxon>
        <taxon>Metazoa</taxon>
        <taxon>Spiralia</taxon>
        <taxon>Gnathifera</taxon>
        <taxon>Rotifera</taxon>
        <taxon>Eurotatoria</taxon>
        <taxon>Bdelloidea</taxon>
        <taxon>Adinetida</taxon>
        <taxon>Adinetidae</taxon>
        <taxon>Adineta</taxon>
    </lineage>
</organism>
<evidence type="ECO:0000313" key="4">
    <source>
        <dbReference type="Proteomes" id="UP000663844"/>
    </source>
</evidence>
<evidence type="ECO:0000313" key="3">
    <source>
        <dbReference type="EMBL" id="CAF4041821.1"/>
    </source>
</evidence>
<comment type="similarity">
    <text evidence="1">Belongs to the UPF0046 family.</text>
</comment>
<dbReference type="PANTHER" id="PTHR12905">
    <property type="entry name" value="METALLOPHOSPHOESTERASE"/>
    <property type="match status" value="1"/>
</dbReference>
<evidence type="ECO:0000259" key="2">
    <source>
        <dbReference type="Pfam" id="PF00149"/>
    </source>
</evidence>
<reference evidence="3" key="1">
    <citation type="submission" date="2021-02" db="EMBL/GenBank/DDBJ databases">
        <authorList>
            <person name="Nowell W R."/>
        </authorList>
    </citation>
    <scope>NUCLEOTIDE SEQUENCE</scope>
</reference>
<dbReference type="PANTHER" id="PTHR12905:SF0">
    <property type="entry name" value="CALCINEURIN-LIKE PHOSPHOESTERASE DOMAIN-CONTAINING PROTEIN"/>
    <property type="match status" value="1"/>
</dbReference>
<dbReference type="Proteomes" id="UP000663844">
    <property type="component" value="Unassembled WGS sequence"/>
</dbReference>
<dbReference type="Gene3D" id="3.60.21.10">
    <property type="match status" value="1"/>
</dbReference>
<proteinExistence type="inferred from homology"/>
<dbReference type="InterPro" id="IPR029052">
    <property type="entry name" value="Metallo-depent_PP-like"/>
</dbReference>
<dbReference type="GO" id="GO:0016787">
    <property type="term" value="F:hydrolase activity"/>
    <property type="evidence" value="ECO:0007669"/>
    <property type="project" value="InterPro"/>
</dbReference>
<dbReference type="InterPro" id="IPR004843">
    <property type="entry name" value="Calcineurin-like_PHP"/>
</dbReference>
<dbReference type="EMBL" id="CAJOAZ010004056">
    <property type="protein sequence ID" value="CAF4041821.1"/>
    <property type="molecule type" value="Genomic_DNA"/>
</dbReference>
<evidence type="ECO:0000256" key="1">
    <source>
        <dbReference type="ARBA" id="ARBA00007993"/>
    </source>
</evidence>